<dbReference type="InterPro" id="IPR000241">
    <property type="entry name" value="RlmKL-like_Mtase"/>
</dbReference>
<evidence type="ECO:0000313" key="9">
    <source>
        <dbReference type="EMBL" id="TWT90431.1"/>
    </source>
</evidence>
<dbReference type="PANTHER" id="PTHR47313">
    <property type="entry name" value="RIBOSOMAL RNA LARGE SUBUNIT METHYLTRANSFERASE K/L"/>
    <property type="match status" value="1"/>
</dbReference>
<feature type="domain" description="THUMP" evidence="8">
    <location>
        <begin position="45"/>
        <end position="155"/>
    </location>
</feature>
<keyword evidence="3 9" id="KW-0489">Methyltransferase</keyword>
<dbReference type="CDD" id="cd02440">
    <property type="entry name" value="AdoMet_MTases"/>
    <property type="match status" value="1"/>
</dbReference>
<dbReference type="InterPro" id="IPR002052">
    <property type="entry name" value="DNA_methylase_N6_adenine_CS"/>
</dbReference>
<accession>A0A5C5ZU70</accession>
<organism evidence="9 10">
    <name type="scientific">Pseudobythopirellula maris</name>
    <dbReference type="NCBI Taxonomy" id="2527991"/>
    <lineage>
        <taxon>Bacteria</taxon>
        <taxon>Pseudomonadati</taxon>
        <taxon>Planctomycetota</taxon>
        <taxon>Planctomycetia</taxon>
        <taxon>Pirellulales</taxon>
        <taxon>Lacipirellulaceae</taxon>
        <taxon>Pseudobythopirellula</taxon>
    </lineage>
</organism>
<dbReference type="InterPro" id="IPR004114">
    <property type="entry name" value="THUMP_dom"/>
</dbReference>
<keyword evidence="2" id="KW-0698">rRNA processing</keyword>
<keyword evidence="4 9" id="KW-0808">Transferase</keyword>
<dbReference type="GO" id="GO:0005737">
    <property type="term" value="C:cytoplasm"/>
    <property type="evidence" value="ECO:0007669"/>
    <property type="project" value="InterPro"/>
</dbReference>
<dbReference type="Pfam" id="PF22020">
    <property type="entry name" value="RlmL_1st"/>
    <property type="match status" value="1"/>
</dbReference>
<proteinExistence type="predicted"/>
<evidence type="ECO:0000256" key="4">
    <source>
        <dbReference type="ARBA" id="ARBA00022679"/>
    </source>
</evidence>
<dbReference type="PROSITE" id="PS51165">
    <property type="entry name" value="THUMP"/>
    <property type="match status" value="1"/>
</dbReference>
<evidence type="ECO:0000313" key="10">
    <source>
        <dbReference type="Proteomes" id="UP000315440"/>
    </source>
</evidence>
<evidence type="ECO:0000256" key="6">
    <source>
        <dbReference type="PROSITE-ProRule" id="PRU00529"/>
    </source>
</evidence>
<dbReference type="PIRSF" id="PIRSF037618">
    <property type="entry name" value="RNA_Mtase_bacteria_prd"/>
    <property type="match status" value="1"/>
</dbReference>
<dbReference type="PANTHER" id="PTHR47313:SF1">
    <property type="entry name" value="RIBOSOMAL RNA LARGE SUBUNIT METHYLTRANSFERASE K_L"/>
    <property type="match status" value="1"/>
</dbReference>
<dbReference type="SMART" id="SM00981">
    <property type="entry name" value="THUMP"/>
    <property type="match status" value="1"/>
</dbReference>
<evidence type="ECO:0000259" key="8">
    <source>
        <dbReference type="PROSITE" id="PS51165"/>
    </source>
</evidence>
<protein>
    <submittedName>
        <fullName evidence="9">Ribosomal RNA large subunit methyltransferase K/L</fullName>
    </submittedName>
</protein>
<keyword evidence="5" id="KW-0949">S-adenosyl-L-methionine</keyword>
<evidence type="ECO:0000256" key="7">
    <source>
        <dbReference type="SAM" id="MobiDB-lite"/>
    </source>
</evidence>
<dbReference type="GO" id="GO:0008990">
    <property type="term" value="F:rRNA (guanine-N2-)-methyltransferase activity"/>
    <property type="evidence" value="ECO:0007669"/>
    <property type="project" value="InterPro"/>
</dbReference>
<dbReference type="Gene3D" id="3.30.2130.30">
    <property type="match status" value="1"/>
</dbReference>
<dbReference type="InterPro" id="IPR054170">
    <property type="entry name" value="RlmL_1st"/>
</dbReference>
<dbReference type="Pfam" id="PF10672">
    <property type="entry name" value="Methyltrans_SAM"/>
    <property type="match status" value="1"/>
</dbReference>
<evidence type="ECO:0000256" key="5">
    <source>
        <dbReference type="ARBA" id="ARBA00022691"/>
    </source>
</evidence>
<name>A0A5C5ZU70_9BACT</name>
<dbReference type="InterPro" id="IPR029063">
    <property type="entry name" value="SAM-dependent_MTases_sf"/>
</dbReference>
<dbReference type="Proteomes" id="UP000315440">
    <property type="component" value="Unassembled WGS sequence"/>
</dbReference>
<dbReference type="EMBL" id="SJPQ01000001">
    <property type="protein sequence ID" value="TWT90431.1"/>
    <property type="molecule type" value="Genomic_DNA"/>
</dbReference>
<sequence>MQPYELIATVAFGLEAVVVRELAALGYEAKPIQPGRVLFHGDAAAIAEANLWLRTAERVLVRLAAFEATDFGQLFDGVRELPWEEWVPADGAFPVKGRSVKSQLSSVPACQKIVKKAAVEAMREAHGVEELPETGAEHQIEIALLKNQATVTLDTTGAGLHKRGYRPGYGVAPLRETLAAGVVQLSFWRPGRPFWDPFCGAGTVAIEAAMLGRQIAPGLNRPFAAEAWPAVGEAPFRAAREAAERRRLPPLTERILATDADEGALKLARQNAVAAGVEEDIHFQQRDFSDLSSKRDYGVLVTNPPYGERLGEREEIERLYRTIPDVLRRLKTWSHSVLTARLDFEELVGQKADRRRKLYNGRIECTLFQYHGPKPPKKRVEADEAPAAELGQPPASEPSANDAQAIGAVETTDLPAKAPAKKPFAPQPKEQAFGGLRDDAGRQAEDFANRLRKLARHLRKWPTKRGITCYRLYDRDVPEIPLAVDRYEDALHIAEYERPHDRTPAEHADWLDHMVRTAADALETPRELVYLKRRARQRGDDQYTKFAERGVVKLVGEAGLRFRVNLSDYLDTGLFLDHRVTRGMVRDAADGKRFLNLFGYTGSFTTYAAAGGATETTTVDLSQNYLDWGQENLRLNKLTGPQHKFVREDGRAFVESLPEEPLYDLAVVDPPTFSNSKRLDDDWDVQQHAAPLLSSLARRMAPGGVIYFSTNFRRFKLYEDALGGLSAHEISRQTVPEDFRNKRIHRCWVLRKQDSQ</sequence>
<dbReference type="InterPro" id="IPR017244">
    <property type="entry name" value="23SrRNA_methyltr_KL"/>
</dbReference>
<dbReference type="Pfam" id="PF01170">
    <property type="entry name" value="UPF0020"/>
    <property type="match status" value="1"/>
</dbReference>
<dbReference type="Gene3D" id="3.30.750.80">
    <property type="entry name" value="RNA methyltransferase domain (HRMD) like"/>
    <property type="match status" value="1"/>
</dbReference>
<reference evidence="9 10" key="1">
    <citation type="submission" date="2019-02" db="EMBL/GenBank/DDBJ databases">
        <title>Deep-cultivation of Planctomycetes and their phenomic and genomic characterization uncovers novel biology.</title>
        <authorList>
            <person name="Wiegand S."/>
            <person name="Jogler M."/>
            <person name="Boedeker C."/>
            <person name="Pinto D."/>
            <person name="Vollmers J."/>
            <person name="Rivas-Marin E."/>
            <person name="Kohn T."/>
            <person name="Peeters S.H."/>
            <person name="Heuer A."/>
            <person name="Rast P."/>
            <person name="Oberbeckmann S."/>
            <person name="Bunk B."/>
            <person name="Jeske O."/>
            <person name="Meyerdierks A."/>
            <person name="Storesund J.E."/>
            <person name="Kallscheuer N."/>
            <person name="Luecker S."/>
            <person name="Lage O.M."/>
            <person name="Pohl T."/>
            <person name="Merkel B.J."/>
            <person name="Hornburger P."/>
            <person name="Mueller R.-W."/>
            <person name="Bruemmer F."/>
            <person name="Labrenz M."/>
            <person name="Spormann A.M."/>
            <person name="Op Den Camp H."/>
            <person name="Overmann J."/>
            <person name="Amann R."/>
            <person name="Jetten M.S.M."/>
            <person name="Mascher T."/>
            <person name="Medema M.H."/>
            <person name="Devos D.P."/>
            <person name="Kaster A.-K."/>
            <person name="Ovreas L."/>
            <person name="Rohde M."/>
            <person name="Galperin M.Y."/>
            <person name="Jogler C."/>
        </authorList>
    </citation>
    <scope>NUCLEOTIDE SEQUENCE [LARGE SCALE GENOMIC DNA]</scope>
    <source>
        <strain evidence="9 10">Mal64</strain>
    </source>
</reference>
<gene>
    <name evidence="9" type="primary">rlmL</name>
    <name evidence="9" type="ORF">Mal64_08200</name>
</gene>
<keyword evidence="10" id="KW-1185">Reference proteome</keyword>
<dbReference type="OrthoDB" id="9809404at2"/>
<dbReference type="SUPFAM" id="SSF53335">
    <property type="entry name" value="S-adenosyl-L-methionine-dependent methyltransferases"/>
    <property type="match status" value="2"/>
</dbReference>
<evidence type="ECO:0000256" key="1">
    <source>
        <dbReference type="ARBA" id="ARBA00022490"/>
    </source>
</evidence>
<dbReference type="NCBIfam" id="NF008748">
    <property type="entry name" value="PRK11783.1"/>
    <property type="match status" value="1"/>
</dbReference>
<dbReference type="GO" id="GO:0070043">
    <property type="term" value="F:rRNA (guanine-N7-)-methyltransferase activity"/>
    <property type="evidence" value="ECO:0007669"/>
    <property type="project" value="TreeGrafter"/>
</dbReference>
<feature type="region of interest" description="Disordered" evidence="7">
    <location>
        <begin position="373"/>
        <end position="402"/>
    </location>
</feature>
<dbReference type="InterPro" id="IPR019614">
    <property type="entry name" value="SAM-dep_methyl-trfase"/>
</dbReference>
<keyword evidence="6" id="KW-0694">RNA-binding</keyword>
<evidence type="ECO:0000256" key="3">
    <source>
        <dbReference type="ARBA" id="ARBA00022603"/>
    </source>
</evidence>
<comment type="caution">
    <text evidence="9">The sequence shown here is derived from an EMBL/GenBank/DDBJ whole genome shotgun (WGS) entry which is preliminary data.</text>
</comment>
<dbReference type="RefSeq" id="WP_146397302.1">
    <property type="nucleotide sequence ID" value="NZ_SJPQ01000001.1"/>
</dbReference>
<dbReference type="PROSITE" id="PS00092">
    <property type="entry name" value="N6_MTASE"/>
    <property type="match status" value="1"/>
</dbReference>
<dbReference type="Gene3D" id="3.40.50.150">
    <property type="entry name" value="Vaccinia Virus protein VP39"/>
    <property type="match status" value="2"/>
</dbReference>
<dbReference type="GO" id="GO:0003723">
    <property type="term" value="F:RNA binding"/>
    <property type="evidence" value="ECO:0007669"/>
    <property type="project" value="UniProtKB-UniRule"/>
</dbReference>
<keyword evidence="1" id="KW-0963">Cytoplasm</keyword>
<dbReference type="CDD" id="cd11715">
    <property type="entry name" value="THUMP_AdoMetMT"/>
    <property type="match status" value="1"/>
</dbReference>
<dbReference type="AlphaFoldDB" id="A0A5C5ZU70"/>
<dbReference type="Pfam" id="PF02926">
    <property type="entry name" value="THUMP"/>
    <property type="match status" value="1"/>
</dbReference>
<evidence type="ECO:0000256" key="2">
    <source>
        <dbReference type="ARBA" id="ARBA00022552"/>
    </source>
</evidence>